<dbReference type="PRINTS" id="PR00412">
    <property type="entry name" value="EPOXHYDRLASE"/>
</dbReference>
<dbReference type="SUPFAM" id="SSF53474">
    <property type="entry name" value="alpha/beta-Hydrolases"/>
    <property type="match status" value="1"/>
</dbReference>
<feature type="domain" description="AB hydrolase-1" evidence="1">
    <location>
        <begin position="42"/>
        <end position="292"/>
    </location>
</feature>
<dbReference type="GO" id="GO:0003824">
    <property type="term" value="F:catalytic activity"/>
    <property type="evidence" value="ECO:0007669"/>
    <property type="project" value="InterPro"/>
</dbReference>
<dbReference type="InterPro" id="IPR000073">
    <property type="entry name" value="AB_hydrolase_1"/>
</dbReference>
<dbReference type="EMBL" id="GL377719">
    <property type="protein sequence ID" value="EFJ05580.1"/>
    <property type="molecule type" value="Genomic_DNA"/>
</dbReference>
<dbReference type="PRINTS" id="PR00111">
    <property type="entry name" value="ABHYDROLASE"/>
</dbReference>
<accession>D8TCR8</accession>
<evidence type="ECO:0000259" key="1">
    <source>
        <dbReference type="Pfam" id="PF00561"/>
    </source>
</evidence>
<dbReference type="InterPro" id="IPR029058">
    <property type="entry name" value="AB_hydrolase_fold"/>
</dbReference>
<evidence type="ECO:0000313" key="2">
    <source>
        <dbReference type="EMBL" id="EFJ05580.1"/>
    </source>
</evidence>
<dbReference type="Pfam" id="PF00561">
    <property type="entry name" value="Abhydrolase_1"/>
    <property type="match status" value="1"/>
</dbReference>
<dbReference type="Gene3D" id="3.40.50.1820">
    <property type="entry name" value="alpha/beta hydrolase"/>
    <property type="match status" value="1"/>
</dbReference>
<dbReference type="KEGG" id="smo:SELMODRAFT_449126"/>
<dbReference type="Proteomes" id="UP000001514">
    <property type="component" value="Unassembled WGS sequence"/>
</dbReference>
<dbReference type="InterPro" id="IPR000639">
    <property type="entry name" value="Epox_hydrolase-like"/>
</dbReference>
<keyword evidence="3" id="KW-1185">Reference proteome</keyword>
<dbReference type="STRING" id="88036.D8TCR8"/>
<organism evidence="3">
    <name type="scientific">Selaginella moellendorffii</name>
    <name type="common">Spikemoss</name>
    <dbReference type="NCBI Taxonomy" id="88036"/>
    <lineage>
        <taxon>Eukaryota</taxon>
        <taxon>Viridiplantae</taxon>
        <taxon>Streptophyta</taxon>
        <taxon>Embryophyta</taxon>
        <taxon>Tracheophyta</taxon>
        <taxon>Lycopodiopsida</taxon>
        <taxon>Selaginellales</taxon>
        <taxon>Selaginellaceae</taxon>
        <taxon>Selaginella</taxon>
    </lineage>
</organism>
<gene>
    <name evidence="2" type="ORF">SELMODRAFT_449126</name>
</gene>
<evidence type="ECO:0000313" key="3">
    <source>
        <dbReference type="Proteomes" id="UP000001514"/>
    </source>
</evidence>
<dbReference type="HOGENOM" id="CLU_020336_13_4_1"/>
<dbReference type="PANTHER" id="PTHR46438:SF2">
    <property type="entry name" value="ALPHA_BETA-HYDROLASES SUPERFAMILY PROTEIN"/>
    <property type="match status" value="1"/>
</dbReference>
<sequence length="312" mass="35276">MAMAMAVAVFHPELVLKKGGHNYWQWQEHKIHYVRQGHKGVPILLVHGFGASVYHWRYNIPELAKTHEVFALDLLGFGWSDKALIEYDPQLWSRQIADFVKQVVKRPAVIVGNSIGGLTSLQTAVLYPDLVAALALVNPAGRFQSRKARVIVEKPTKNTAGWPAFLKARDWARREALLFVFKQLNQRSRIQAALNNVYRDKSHVDEFLIDSILEPAADPNAAEVFYRMISRFLFQPSDLSLEKLLRDLDCPLLVLWGESDPLAPSSKADKIQALYNDATLVKLQAGHCPHDEIPTQVNERLALWIASLENLS</sequence>
<name>D8TCR8_SELML</name>
<proteinExistence type="predicted"/>
<protein>
    <recommendedName>
        <fullName evidence="1">AB hydrolase-1 domain-containing protein</fullName>
    </recommendedName>
</protein>
<reference evidence="2 3" key="1">
    <citation type="journal article" date="2011" name="Science">
        <title>The Selaginella genome identifies genetic changes associated with the evolution of vascular plants.</title>
        <authorList>
            <person name="Banks J.A."/>
            <person name="Nishiyama T."/>
            <person name="Hasebe M."/>
            <person name="Bowman J.L."/>
            <person name="Gribskov M."/>
            <person name="dePamphilis C."/>
            <person name="Albert V.A."/>
            <person name="Aono N."/>
            <person name="Aoyama T."/>
            <person name="Ambrose B.A."/>
            <person name="Ashton N.W."/>
            <person name="Axtell M.J."/>
            <person name="Barker E."/>
            <person name="Barker M.S."/>
            <person name="Bennetzen J.L."/>
            <person name="Bonawitz N.D."/>
            <person name="Chapple C."/>
            <person name="Cheng C."/>
            <person name="Correa L.G."/>
            <person name="Dacre M."/>
            <person name="DeBarry J."/>
            <person name="Dreyer I."/>
            <person name="Elias M."/>
            <person name="Engstrom E.M."/>
            <person name="Estelle M."/>
            <person name="Feng L."/>
            <person name="Finet C."/>
            <person name="Floyd S.K."/>
            <person name="Frommer W.B."/>
            <person name="Fujita T."/>
            <person name="Gramzow L."/>
            <person name="Gutensohn M."/>
            <person name="Harholt J."/>
            <person name="Hattori M."/>
            <person name="Heyl A."/>
            <person name="Hirai T."/>
            <person name="Hiwatashi Y."/>
            <person name="Ishikawa M."/>
            <person name="Iwata M."/>
            <person name="Karol K.G."/>
            <person name="Koehler B."/>
            <person name="Kolukisaoglu U."/>
            <person name="Kubo M."/>
            <person name="Kurata T."/>
            <person name="Lalonde S."/>
            <person name="Li K."/>
            <person name="Li Y."/>
            <person name="Litt A."/>
            <person name="Lyons E."/>
            <person name="Manning G."/>
            <person name="Maruyama T."/>
            <person name="Michael T.P."/>
            <person name="Mikami K."/>
            <person name="Miyazaki S."/>
            <person name="Morinaga S."/>
            <person name="Murata T."/>
            <person name="Mueller-Roeber B."/>
            <person name="Nelson D.R."/>
            <person name="Obara M."/>
            <person name="Oguri Y."/>
            <person name="Olmstead R.G."/>
            <person name="Onodera N."/>
            <person name="Petersen B.L."/>
            <person name="Pils B."/>
            <person name="Prigge M."/>
            <person name="Rensing S.A."/>
            <person name="Riano-Pachon D.M."/>
            <person name="Roberts A.W."/>
            <person name="Sato Y."/>
            <person name="Scheller H.V."/>
            <person name="Schulz B."/>
            <person name="Schulz C."/>
            <person name="Shakirov E.V."/>
            <person name="Shibagaki N."/>
            <person name="Shinohara N."/>
            <person name="Shippen D.E."/>
            <person name="Soerensen I."/>
            <person name="Sotooka R."/>
            <person name="Sugimoto N."/>
            <person name="Sugita M."/>
            <person name="Sumikawa N."/>
            <person name="Tanurdzic M."/>
            <person name="Theissen G."/>
            <person name="Ulvskov P."/>
            <person name="Wakazuki S."/>
            <person name="Weng J.K."/>
            <person name="Willats W.W."/>
            <person name="Wipf D."/>
            <person name="Wolf P.G."/>
            <person name="Yang L."/>
            <person name="Zimmer A.D."/>
            <person name="Zhu Q."/>
            <person name="Mitros T."/>
            <person name="Hellsten U."/>
            <person name="Loque D."/>
            <person name="Otillar R."/>
            <person name="Salamov A."/>
            <person name="Schmutz J."/>
            <person name="Shapiro H."/>
            <person name="Lindquist E."/>
            <person name="Lucas S."/>
            <person name="Rokhsar D."/>
            <person name="Grigoriev I.V."/>
        </authorList>
    </citation>
    <scope>NUCLEOTIDE SEQUENCE [LARGE SCALE GENOMIC DNA]</scope>
</reference>
<dbReference type="Gramene" id="EFJ05580">
    <property type="protein sequence ID" value="EFJ05580"/>
    <property type="gene ID" value="SELMODRAFT_449126"/>
</dbReference>
<dbReference type="PANTHER" id="PTHR46438">
    <property type="entry name" value="ALPHA/BETA-HYDROLASES SUPERFAMILY PROTEIN"/>
    <property type="match status" value="1"/>
</dbReference>
<dbReference type="eggNOG" id="KOG1454">
    <property type="taxonomic scope" value="Eukaryota"/>
</dbReference>
<dbReference type="AlphaFoldDB" id="D8TCR8"/>
<dbReference type="InParanoid" id="D8TCR8"/>